<dbReference type="Gene3D" id="3.20.20.10">
    <property type="entry name" value="Alanine racemase"/>
    <property type="match status" value="1"/>
</dbReference>
<sequence length="394" mass="42381">MRLFSEAEIQKTRETIGKSILEIETPALLVDLDILNENIDKMNMFVTQHGVGIRPHAKTHKTPEIARLQMERGALGITCAKVGEAEALAEGGITDILIANQVIGTGKIDRVVALSKKIDVKVAVDSAGNLKDISRRSALVGGNVGIVVEVEVGNNRSGVRSIEEVVELARLTANLPGVSFRGIMGYEGHCVFVKSLEDRTGQANKAYDVLLSARDAVMRAGLAPEIVSTGGTGTYLLAGRRQGITDIQAGSYIFMDTRYKDIEGVDFKQSLAVLSTIVSHPEKDLYVCDAGLKSMTGEFGLVGILPSYGLRVLSMSEEHIRLGPGDAMAEVPPGWADLDNKYAKRAGGPLGVGDKILLIPSHCCTTVNLHEVMYAVKDGLVQDVWRITGRGRFA</sequence>
<accession>A0AAT9LBT7</accession>
<dbReference type="Gene3D" id="2.40.37.20">
    <property type="entry name" value="D-serine dehydratase-like domain"/>
    <property type="match status" value="1"/>
</dbReference>
<dbReference type="InterPro" id="IPR001608">
    <property type="entry name" value="Ala_racemase_N"/>
</dbReference>
<reference evidence="4" key="2">
    <citation type="journal article" date="2023" name="Biology">
        <title>Prokaryotic Life Associated with Coal-Fire Gas Vents Revealed by Metagenomics.</title>
        <authorList>
            <person name="Kadnikov V.V."/>
            <person name="Mardanov A.V."/>
            <person name="Beletsky A.V."/>
            <person name="Karnachuk O.V."/>
            <person name="Ravin N.V."/>
        </authorList>
    </citation>
    <scope>NUCLEOTIDE SEQUENCE</scope>
    <source>
        <strain evidence="4">Bu02</strain>
    </source>
</reference>
<name>A0AAT9LBT7_9FIRM</name>
<reference evidence="4" key="1">
    <citation type="submission" date="2020-10" db="EMBL/GenBank/DDBJ databases">
        <authorList>
            <person name="Kadnikov V."/>
            <person name="Beletsky A.V."/>
            <person name="Mardanov A.V."/>
            <person name="Karnachuk O.V."/>
            <person name="Ravin N.V."/>
        </authorList>
    </citation>
    <scope>NUCLEOTIDE SEQUENCE</scope>
    <source>
        <strain evidence="4">Bu02</strain>
    </source>
</reference>
<evidence type="ECO:0000259" key="3">
    <source>
        <dbReference type="SMART" id="SM01119"/>
    </source>
</evidence>
<organism evidence="4">
    <name type="scientific">Candidatus Fermentithermobacillus carboniphilus</name>
    <dbReference type="NCBI Taxonomy" id="3085328"/>
    <lineage>
        <taxon>Bacteria</taxon>
        <taxon>Bacillati</taxon>
        <taxon>Bacillota</taxon>
        <taxon>Candidatus Fermentithermobacillia</taxon>
        <taxon>Candidatus Fermentithermobacillales</taxon>
        <taxon>Candidatus Fermentithermobacillaceae</taxon>
        <taxon>Candidatus Fermentithermobacillus</taxon>
    </lineage>
</organism>
<dbReference type="SUPFAM" id="SSF51419">
    <property type="entry name" value="PLP-binding barrel"/>
    <property type="match status" value="1"/>
</dbReference>
<dbReference type="SMART" id="SM01119">
    <property type="entry name" value="D-ser_dehydrat"/>
    <property type="match status" value="1"/>
</dbReference>
<dbReference type="GO" id="GO:0036088">
    <property type="term" value="P:D-serine catabolic process"/>
    <property type="evidence" value="ECO:0007669"/>
    <property type="project" value="TreeGrafter"/>
</dbReference>
<dbReference type="AlphaFoldDB" id="A0AAT9LBT7"/>
<dbReference type="InterPro" id="IPR051466">
    <property type="entry name" value="D-amino_acid_metab_enzyme"/>
</dbReference>
<dbReference type="KEGG" id="fcz:IMF26_08765"/>
<dbReference type="EMBL" id="CP062796">
    <property type="protein sequence ID" value="QUL98132.1"/>
    <property type="molecule type" value="Genomic_DNA"/>
</dbReference>
<dbReference type="InterPro" id="IPR042208">
    <property type="entry name" value="D-ser_dehydrat-like_sf"/>
</dbReference>
<dbReference type="InterPro" id="IPR026956">
    <property type="entry name" value="D-ser_dehydrat-like_dom"/>
</dbReference>
<dbReference type="InterPro" id="IPR029066">
    <property type="entry name" value="PLP-binding_barrel"/>
</dbReference>
<evidence type="ECO:0000256" key="2">
    <source>
        <dbReference type="ARBA" id="ARBA00023239"/>
    </source>
</evidence>
<dbReference type="PANTHER" id="PTHR28004:SF2">
    <property type="entry name" value="D-SERINE DEHYDRATASE"/>
    <property type="match status" value="1"/>
</dbReference>
<dbReference type="Pfam" id="PF01168">
    <property type="entry name" value="Ala_racemase_N"/>
    <property type="match status" value="1"/>
</dbReference>
<feature type="domain" description="D-serine dehydratase-like" evidence="3">
    <location>
        <begin position="270"/>
        <end position="377"/>
    </location>
</feature>
<dbReference type="PANTHER" id="PTHR28004">
    <property type="entry name" value="ZGC:162816-RELATED"/>
    <property type="match status" value="1"/>
</dbReference>
<protein>
    <submittedName>
        <fullName evidence="4">DSD1 family PLP-dependent enzyme</fullName>
    </submittedName>
</protein>
<dbReference type="Pfam" id="PF14031">
    <property type="entry name" value="D-ser_dehydrat"/>
    <property type="match status" value="1"/>
</dbReference>
<evidence type="ECO:0000256" key="1">
    <source>
        <dbReference type="ARBA" id="ARBA00005323"/>
    </source>
</evidence>
<dbReference type="CDD" id="cd06819">
    <property type="entry name" value="PLPDE_III_LS_D-TA"/>
    <property type="match status" value="1"/>
</dbReference>
<dbReference type="GO" id="GO:0008721">
    <property type="term" value="F:D-serine ammonia-lyase activity"/>
    <property type="evidence" value="ECO:0007669"/>
    <property type="project" value="TreeGrafter"/>
</dbReference>
<proteinExistence type="inferred from homology"/>
<evidence type="ECO:0000313" key="4">
    <source>
        <dbReference type="EMBL" id="QUL98132.1"/>
    </source>
</evidence>
<gene>
    <name evidence="4" type="ORF">IMF26_08765</name>
</gene>
<keyword evidence="2" id="KW-0456">Lyase</keyword>
<comment type="similarity">
    <text evidence="1">Belongs to the DSD1 family.</text>
</comment>